<sequence>MDAAAFRPPNAYTAISPEIEQYLNSLPPYAGSNPLGDESRKNTDTQYFINIPMRDGFQSETRIHKPPTSSSSPSPVIVLIFGGGFHTGECTQLSPYARVVSKLYNATVVNISYRVAPDYRFPTAPNDVWDGLKWVAENAHTLGADLSAGFIVGGPSSGGNLAAVVAQRALDENLSPALTGVWTFMPLLLEPEIVPAKYQDVFFSREQNADVPGLNKTALENLMAGYAPDIKSSDFSPFNSSSAFKGMPPTFVQVCGLDVVRDDALIYERALREHGVKTKLAVYPGAPHGHITFPNLKSAAKAQFDLVEGFGWLLGKPVSEEQLKNVLATASFVAED</sequence>
<dbReference type="PANTHER" id="PTHR48081:SF8">
    <property type="entry name" value="ALPHA_BETA HYDROLASE FOLD-3 DOMAIN-CONTAINING PROTEIN-RELATED"/>
    <property type="match status" value="1"/>
</dbReference>
<protein>
    <submittedName>
        <fullName evidence="3">AB hydrolase superfamily protein 1</fullName>
    </submittedName>
</protein>
<evidence type="ECO:0000259" key="2">
    <source>
        <dbReference type="Pfam" id="PF07859"/>
    </source>
</evidence>
<gene>
    <name evidence="3" type="ORF">CCHL11_00269</name>
</gene>
<accession>A0A1Q8RV67</accession>
<dbReference type="AlphaFoldDB" id="A0A1Q8RV67"/>
<dbReference type="GO" id="GO:0016787">
    <property type="term" value="F:hydrolase activity"/>
    <property type="evidence" value="ECO:0007669"/>
    <property type="project" value="UniProtKB-KW"/>
</dbReference>
<dbReference type="EMBL" id="MPGH01000088">
    <property type="protein sequence ID" value="OLN88278.1"/>
    <property type="molecule type" value="Genomic_DNA"/>
</dbReference>
<dbReference type="Proteomes" id="UP000186583">
    <property type="component" value="Unassembled WGS sequence"/>
</dbReference>
<reference evidence="3 4" key="1">
    <citation type="submission" date="2016-11" db="EMBL/GenBank/DDBJ databases">
        <title>Draft Genome Assembly of Colletotrichum chlorophyti a pathogen of herbaceous plants.</title>
        <authorList>
            <person name="Gan P."/>
            <person name="Narusaka M."/>
            <person name="Tsushima A."/>
            <person name="Narusaka Y."/>
            <person name="Takano Y."/>
            <person name="Shirasu K."/>
        </authorList>
    </citation>
    <scope>NUCLEOTIDE SEQUENCE [LARGE SCALE GENOMIC DNA]</scope>
    <source>
        <strain evidence="3 4">NTL11</strain>
    </source>
</reference>
<evidence type="ECO:0000313" key="3">
    <source>
        <dbReference type="EMBL" id="OLN88278.1"/>
    </source>
</evidence>
<dbReference type="InterPro" id="IPR050300">
    <property type="entry name" value="GDXG_lipolytic_enzyme"/>
</dbReference>
<feature type="domain" description="Alpha/beta hydrolase fold-3" evidence="2">
    <location>
        <begin position="78"/>
        <end position="290"/>
    </location>
</feature>
<organism evidence="3 4">
    <name type="scientific">Colletotrichum chlorophyti</name>
    <dbReference type="NCBI Taxonomy" id="708187"/>
    <lineage>
        <taxon>Eukaryota</taxon>
        <taxon>Fungi</taxon>
        <taxon>Dikarya</taxon>
        <taxon>Ascomycota</taxon>
        <taxon>Pezizomycotina</taxon>
        <taxon>Sordariomycetes</taxon>
        <taxon>Hypocreomycetidae</taxon>
        <taxon>Glomerellales</taxon>
        <taxon>Glomerellaceae</taxon>
        <taxon>Colletotrichum</taxon>
    </lineage>
</organism>
<dbReference type="PANTHER" id="PTHR48081">
    <property type="entry name" value="AB HYDROLASE SUPERFAMILY PROTEIN C4A8.06C"/>
    <property type="match status" value="1"/>
</dbReference>
<proteinExistence type="predicted"/>
<keyword evidence="1 3" id="KW-0378">Hydrolase</keyword>
<evidence type="ECO:0000313" key="4">
    <source>
        <dbReference type="Proteomes" id="UP000186583"/>
    </source>
</evidence>
<dbReference type="OrthoDB" id="408631at2759"/>
<comment type="caution">
    <text evidence="3">The sequence shown here is derived from an EMBL/GenBank/DDBJ whole genome shotgun (WGS) entry which is preliminary data.</text>
</comment>
<dbReference type="STRING" id="708187.A0A1Q8RV67"/>
<evidence type="ECO:0000256" key="1">
    <source>
        <dbReference type="ARBA" id="ARBA00022801"/>
    </source>
</evidence>
<name>A0A1Q8RV67_9PEZI</name>
<dbReference type="Gene3D" id="3.40.50.1820">
    <property type="entry name" value="alpha/beta hydrolase"/>
    <property type="match status" value="1"/>
</dbReference>
<dbReference type="InterPro" id="IPR029058">
    <property type="entry name" value="AB_hydrolase_fold"/>
</dbReference>
<keyword evidence="4" id="KW-1185">Reference proteome</keyword>
<dbReference type="Pfam" id="PF07859">
    <property type="entry name" value="Abhydrolase_3"/>
    <property type="match status" value="1"/>
</dbReference>
<dbReference type="SUPFAM" id="SSF53474">
    <property type="entry name" value="alpha/beta-Hydrolases"/>
    <property type="match status" value="1"/>
</dbReference>
<dbReference type="InterPro" id="IPR013094">
    <property type="entry name" value="AB_hydrolase_3"/>
</dbReference>